<gene>
    <name evidence="1" type="ORF">ERS852456_02130</name>
</gene>
<proteinExistence type="predicted"/>
<evidence type="ECO:0000313" key="2">
    <source>
        <dbReference type="Proteomes" id="UP000095787"/>
    </source>
</evidence>
<name>A0A174DTX6_9FIRM</name>
<dbReference type="EMBL" id="CYZO01000029">
    <property type="protein sequence ID" value="CUO28687.1"/>
    <property type="molecule type" value="Genomic_DNA"/>
</dbReference>
<dbReference type="AlphaFoldDB" id="A0A174DTX6"/>
<sequence>MARTEIRYAAKVDICVKGGNCMKSKREIEQFLTMLELQEIMIPFFCPFRKLFVRKWILFIRNYLFEIEGEMVNLRELQLAIHRVISPKVQCGGLKMWKLTWIMGVLDYFYCWEQKETT</sequence>
<protein>
    <submittedName>
        <fullName evidence="1">Uncharacterized protein</fullName>
    </submittedName>
</protein>
<accession>A0A174DTX6</accession>
<dbReference type="Proteomes" id="UP000095787">
    <property type="component" value="Unassembled WGS sequence"/>
</dbReference>
<reference evidence="1 2" key="1">
    <citation type="submission" date="2015-09" db="EMBL/GenBank/DDBJ databases">
        <authorList>
            <consortium name="Pathogen Informatics"/>
        </authorList>
    </citation>
    <scope>NUCLEOTIDE SEQUENCE [LARGE SCALE GENOMIC DNA]</scope>
    <source>
        <strain evidence="1 2">2789STDY5834841</strain>
    </source>
</reference>
<organism evidence="1 2">
    <name type="scientific">[Ruminococcus] torques</name>
    <dbReference type="NCBI Taxonomy" id="33039"/>
    <lineage>
        <taxon>Bacteria</taxon>
        <taxon>Bacillati</taxon>
        <taxon>Bacillota</taxon>
        <taxon>Clostridia</taxon>
        <taxon>Lachnospirales</taxon>
        <taxon>Lachnospiraceae</taxon>
        <taxon>Mediterraneibacter</taxon>
    </lineage>
</organism>
<evidence type="ECO:0000313" key="1">
    <source>
        <dbReference type="EMBL" id="CUO28687.1"/>
    </source>
</evidence>